<dbReference type="NCBIfam" id="TIGR02210">
    <property type="entry name" value="rodA_shape"/>
    <property type="match status" value="1"/>
</dbReference>
<dbReference type="InterPro" id="IPR018365">
    <property type="entry name" value="Cell_cycle_FtsW-rel_CS"/>
</dbReference>
<feature type="transmembrane region" description="Helical" evidence="11">
    <location>
        <begin position="77"/>
        <end position="98"/>
    </location>
</feature>
<feature type="transmembrane region" description="Helical" evidence="11">
    <location>
        <begin position="185"/>
        <end position="204"/>
    </location>
</feature>
<keyword evidence="6 11" id="KW-0133">Cell shape</keyword>
<comment type="function">
    <text evidence="11">Peptidoglycan polymerase that is essential for cell wall elongation.</text>
</comment>
<dbReference type="PROSITE" id="PS00428">
    <property type="entry name" value="FTSW_RODA_SPOVE"/>
    <property type="match status" value="1"/>
</dbReference>
<dbReference type="EC" id="2.4.99.28" evidence="11"/>
<gene>
    <name evidence="11" type="primary">mrdB</name>
    <name evidence="11" type="synonym">rodA</name>
    <name evidence="12" type="ORF">EV664_101410</name>
</gene>
<dbReference type="PANTHER" id="PTHR30474:SF1">
    <property type="entry name" value="PEPTIDOGLYCAN GLYCOSYLTRANSFERASE MRDB"/>
    <property type="match status" value="1"/>
</dbReference>
<evidence type="ECO:0000256" key="7">
    <source>
        <dbReference type="ARBA" id="ARBA00022984"/>
    </source>
</evidence>
<keyword evidence="8 11" id="KW-1133">Transmembrane helix</keyword>
<dbReference type="InterPro" id="IPR001182">
    <property type="entry name" value="FtsW/RodA"/>
</dbReference>
<feature type="transmembrane region" description="Helical" evidence="11">
    <location>
        <begin position="138"/>
        <end position="155"/>
    </location>
</feature>
<dbReference type="GO" id="GO:0015648">
    <property type="term" value="F:lipid-linked peptidoglycan transporter activity"/>
    <property type="evidence" value="ECO:0007669"/>
    <property type="project" value="TreeGrafter"/>
</dbReference>
<evidence type="ECO:0000256" key="10">
    <source>
        <dbReference type="ARBA" id="ARBA00023316"/>
    </source>
</evidence>
<evidence type="ECO:0000313" key="13">
    <source>
        <dbReference type="Proteomes" id="UP000295493"/>
    </source>
</evidence>
<dbReference type="UniPathway" id="UPA00219"/>
<keyword evidence="3 11" id="KW-0328">Glycosyltransferase</keyword>
<feature type="transmembrane region" description="Helical" evidence="11">
    <location>
        <begin position="18"/>
        <end position="37"/>
    </location>
</feature>
<dbReference type="GO" id="GO:0071555">
    <property type="term" value="P:cell wall organization"/>
    <property type="evidence" value="ECO:0007669"/>
    <property type="project" value="UniProtKB-KW"/>
</dbReference>
<dbReference type="InterPro" id="IPR011923">
    <property type="entry name" value="RodA/MrdB"/>
</dbReference>
<comment type="similarity">
    <text evidence="11">Belongs to the SEDS family. MrdB/RodA subfamily.</text>
</comment>
<comment type="caution">
    <text evidence="12">The sequence shown here is derived from an EMBL/GenBank/DDBJ whole genome shotgun (WGS) entry which is preliminary data.</text>
</comment>
<keyword evidence="10 11" id="KW-0961">Cell wall biogenesis/degradation</keyword>
<comment type="catalytic activity">
    <reaction evidence="11">
        <text>[GlcNAc-(1-&gt;4)-Mur2Ac(oyl-L-Ala-gamma-D-Glu-L-Lys-D-Ala-D-Ala)](n)-di-trans,octa-cis-undecaprenyl diphosphate + beta-D-GlcNAc-(1-&gt;4)-Mur2Ac(oyl-L-Ala-gamma-D-Glu-L-Lys-D-Ala-D-Ala)-di-trans,octa-cis-undecaprenyl diphosphate = [GlcNAc-(1-&gt;4)-Mur2Ac(oyl-L-Ala-gamma-D-Glu-L-Lys-D-Ala-D-Ala)](n+1)-di-trans,octa-cis-undecaprenyl diphosphate + di-trans,octa-cis-undecaprenyl diphosphate + H(+)</text>
        <dbReference type="Rhea" id="RHEA:23708"/>
        <dbReference type="Rhea" id="RHEA-COMP:9602"/>
        <dbReference type="Rhea" id="RHEA-COMP:9603"/>
        <dbReference type="ChEBI" id="CHEBI:15378"/>
        <dbReference type="ChEBI" id="CHEBI:58405"/>
        <dbReference type="ChEBI" id="CHEBI:60033"/>
        <dbReference type="ChEBI" id="CHEBI:78435"/>
        <dbReference type="EC" id="2.4.99.28"/>
    </reaction>
</comment>
<dbReference type="GO" id="GO:0009252">
    <property type="term" value="P:peptidoglycan biosynthetic process"/>
    <property type="evidence" value="ECO:0007669"/>
    <property type="project" value="UniProtKB-UniRule"/>
</dbReference>
<evidence type="ECO:0000313" key="12">
    <source>
        <dbReference type="EMBL" id="TDN86833.1"/>
    </source>
</evidence>
<protein>
    <recommendedName>
        <fullName evidence="11">Peptidoglycan glycosyltransferase MrdB</fullName>
        <shortName evidence="11">PGT</shortName>
        <ecNumber evidence="11">2.4.99.28</ecNumber>
    </recommendedName>
    <alternativeName>
        <fullName evidence="11">Cell elongation protein RodA</fullName>
    </alternativeName>
    <alternativeName>
        <fullName evidence="11">Cell wall polymerase</fullName>
    </alternativeName>
    <alternativeName>
        <fullName evidence="11">Peptidoglycan polymerase</fullName>
        <shortName evidence="11">PG polymerase</shortName>
    </alternativeName>
</protein>
<evidence type="ECO:0000256" key="11">
    <source>
        <dbReference type="HAMAP-Rule" id="MF_02079"/>
    </source>
</evidence>
<evidence type="ECO:0000256" key="3">
    <source>
        <dbReference type="ARBA" id="ARBA00022676"/>
    </source>
</evidence>
<dbReference type="NCBIfam" id="NF037961">
    <property type="entry name" value="RodA_shape"/>
    <property type="match status" value="1"/>
</dbReference>
<feature type="transmembrane region" description="Helical" evidence="11">
    <location>
        <begin position="161"/>
        <end position="178"/>
    </location>
</feature>
<comment type="pathway">
    <text evidence="11">Cell wall biogenesis; peptidoglycan biosynthesis.</text>
</comment>
<comment type="subcellular location">
    <subcellularLocation>
        <location evidence="11">Cell inner membrane</location>
        <topology evidence="11">Multi-pass membrane protein</topology>
    </subcellularLocation>
    <subcellularLocation>
        <location evidence="1">Membrane</location>
        <topology evidence="1">Multi-pass membrane protein</topology>
    </subcellularLocation>
</comment>
<dbReference type="GO" id="GO:0008955">
    <property type="term" value="F:peptidoglycan glycosyltransferase activity"/>
    <property type="evidence" value="ECO:0007669"/>
    <property type="project" value="UniProtKB-UniRule"/>
</dbReference>
<dbReference type="GO" id="GO:0008360">
    <property type="term" value="P:regulation of cell shape"/>
    <property type="evidence" value="ECO:0007669"/>
    <property type="project" value="UniProtKB-KW"/>
</dbReference>
<keyword evidence="5 11" id="KW-0812">Transmembrane</keyword>
<organism evidence="12 13">
    <name type="scientific">Stakelama pacifica</name>
    <dbReference type="NCBI Taxonomy" id="517720"/>
    <lineage>
        <taxon>Bacteria</taxon>
        <taxon>Pseudomonadati</taxon>
        <taxon>Pseudomonadota</taxon>
        <taxon>Alphaproteobacteria</taxon>
        <taxon>Sphingomonadales</taxon>
        <taxon>Sphingomonadaceae</taxon>
        <taxon>Stakelama</taxon>
    </lineage>
</organism>
<evidence type="ECO:0000256" key="9">
    <source>
        <dbReference type="ARBA" id="ARBA00023136"/>
    </source>
</evidence>
<accession>A0A4R6FXZ0</accession>
<evidence type="ECO:0000256" key="1">
    <source>
        <dbReference type="ARBA" id="ARBA00004141"/>
    </source>
</evidence>
<evidence type="ECO:0000256" key="4">
    <source>
        <dbReference type="ARBA" id="ARBA00022679"/>
    </source>
</evidence>
<feature type="transmembrane region" description="Helical" evidence="11">
    <location>
        <begin position="305"/>
        <end position="333"/>
    </location>
</feature>
<feature type="transmembrane region" description="Helical" evidence="11">
    <location>
        <begin position="339"/>
        <end position="360"/>
    </location>
</feature>
<dbReference type="GO" id="GO:0005886">
    <property type="term" value="C:plasma membrane"/>
    <property type="evidence" value="ECO:0007669"/>
    <property type="project" value="UniProtKB-SubCell"/>
</dbReference>
<reference evidence="12 13" key="1">
    <citation type="submission" date="2019-03" db="EMBL/GenBank/DDBJ databases">
        <title>Genomic Encyclopedia of Type Strains, Phase IV (KMG-IV): sequencing the most valuable type-strain genomes for metagenomic binning, comparative biology and taxonomic classification.</title>
        <authorList>
            <person name="Goeker M."/>
        </authorList>
    </citation>
    <scope>NUCLEOTIDE SEQUENCE [LARGE SCALE GENOMIC DNA]</scope>
    <source>
        <strain evidence="12 13">DSM 25059</strain>
    </source>
</reference>
<dbReference type="OrthoDB" id="9768187at2"/>
<keyword evidence="4 11" id="KW-0808">Transferase</keyword>
<dbReference type="AlphaFoldDB" id="A0A4R6FXZ0"/>
<dbReference type="Pfam" id="PF01098">
    <property type="entry name" value="FTSW_RODA_SPOVE"/>
    <property type="match status" value="1"/>
</dbReference>
<evidence type="ECO:0000256" key="8">
    <source>
        <dbReference type="ARBA" id="ARBA00022989"/>
    </source>
</evidence>
<keyword evidence="11" id="KW-0997">Cell inner membrane</keyword>
<dbReference type="HAMAP" id="MF_02079">
    <property type="entry name" value="PGT_RodA"/>
    <property type="match status" value="1"/>
</dbReference>
<evidence type="ECO:0000256" key="5">
    <source>
        <dbReference type="ARBA" id="ARBA00022692"/>
    </source>
</evidence>
<keyword evidence="9 11" id="KW-0472">Membrane</keyword>
<feature type="transmembrane region" description="Helical" evidence="11">
    <location>
        <begin position="273"/>
        <end position="293"/>
    </location>
</feature>
<sequence>MTGPGFVPTPVAQLPWKITLLVFAIGAFGLVVLYSAAGGSVSPWAERQATTFFAFLVMALIMSRFPESLWKNAAFPVYGILMVLLVLVEALGAVRGGAQRWLDLGFIRLQPSELMKPAIVLATARFYSMLPVREIRRFGAIWPAALLIGLPAGLVMMQPDLGTALMITFGGITVMFLAGIPLRLFIGGALAVAVAIPVAFSTLLHDYQRKRVLIFLDPESDPLGAGYHISQSKIAIGSGGIFGKGFLHGTQSHLDYLPEGHTDFVFATMAEEWGLIGGCLLILAFMLLVRWGVGVGIRAQSRFSRLAAAGLSTTIFFYVAINLAMVMGLAPVVGIPLPLVSYGGSAQLTIMLCIGMLMSIDRANRSATRTERI</sequence>
<dbReference type="RefSeq" id="WP_133494006.1">
    <property type="nucleotide sequence ID" value="NZ_BMLU01000001.1"/>
</dbReference>
<keyword evidence="2 11" id="KW-1003">Cell membrane</keyword>
<evidence type="ECO:0000256" key="6">
    <source>
        <dbReference type="ARBA" id="ARBA00022960"/>
    </source>
</evidence>
<dbReference type="Proteomes" id="UP000295493">
    <property type="component" value="Unassembled WGS sequence"/>
</dbReference>
<dbReference type="EMBL" id="SNWD01000001">
    <property type="protein sequence ID" value="TDN86833.1"/>
    <property type="molecule type" value="Genomic_DNA"/>
</dbReference>
<dbReference type="GO" id="GO:0032153">
    <property type="term" value="C:cell division site"/>
    <property type="evidence" value="ECO:0007669"/>
    <property type="project" value="TreeGrafter"/>
</dbReference>
<evidence type="ECO:0000256" key="2">
    <source>
        <dbReference type="ARBA" id="ARBA00022475"/>
    </source>
</evidence>
<proteinExistence type="inferred from homology"/>
<dbReference type="PANTHER" id="PTHR30474">
    <property type="entry name" value="CELL CYCLE PROTEIN"/>
    <property type="match status" value="1"/>
</dbReference>
<keyword evidence="13" id="KW-1185">Reference proteome</keyword>
<feature type="transmembrane region" description="Helical" evidence="11">
    <location>
        <begin position="49"/>
        <end position="65"/>
    </location>
</feature>
<keyword evidence="7 11" id="KW-0573">Peptidoglycan synthesis</keyword>
<name>A0A4R6FXZ0_9SPHN</name>
<dbReference type="GO" id="GO:0051301">
    <property type="term" value="P:cell division"/>
    <property type="evidence" value="ECO:0007669"/>
    <property type="project" value="InterPro"/>
</dbReference>